<proteinExistence type="predicted"/>
<dbReference type="NCBIfam" id="TIGR01646">
    <property type="entry name" value="vgr_GE"/>
    <property type="match status" value="1"/>
</dbReference>
<dbReference type="Proteomes" id="UP000636110">
    <property type="component" value="Unassembled WGS sequence"/>
</dbReference>
<dbReference type="SUPFAM" id="SSF69349">
    <property type="entry name" value="Phage fibre proteins"/>
    <property type="match status" value="1"/>
</dbReference>
<dbReference type="Gene3D" id="2.40.50.230">
    <property type="entry name" value="Gp5 N-terminal domain"/>
    <property type="match status" value="1"/>
</dbReference>
<dbReference type="RefSeq" id="WP_182953428.1">
    <property type="nucleotide sequence ID" value="NZ_WNXC01000001.1"/>
</dbReference>
<name>A0ABR6ET10_9SPHI</name>
<keyword evidence="3" id="KW-1185">Reference proteome</keyword>
<dbReference type="EMBL" id="WNXC01000001">
    <property type="protein sequence ID" value="MBB2147959.1"/>
    <property type="molecule type" value="Genomic_DNA"/>
</dbReference>
<reference evidence="2 3" key="1">
    <citation type="submission" date="2019-11" db="EMBL/GenBank/DDBJ databases">
        <title>Description of Pedobacter sp. LMG 31462T.</title>
        <authorList>
            <person name="Carlier A."/>
            <person name="Qi S."/>
            <person name="Vandamme P."/>
        </authorList>
    </citation>
    <scope>NUCLEOTIDE SEQUENCE [LARGE SCALE GENOMIC DNA]</scope>
    <source>
        <strain evidence="2 3">LMG 31462</strain>
    </source>
</reference>
<protein>
    <submittedName>
        <fullName evidence="2">Type VI secretion system tip protein VgrG</fullName>
    </submittedName>
</protein>
<organism evidence="2 3">
    <name type="scientific">Pedobacter gandavensis</name>
    <dbReference type="NCBI Taxonomy" id="2679963"/>
    <lineage>
        <taxon>Bacteria</taxon>
        <taxon>Pseudomonadati</taxon>
        <taxon>Bacteroidota</taxon>
        <taxon>Sphingobacteriia</taxon>
        <taxon>Sphingobacteriales</taxon>
        <taxon>Sphingobacteriaceae</taxon>
        <taxon>Pedobacter</taxon>
    </lineage>
</organism>
<dbReference type="InterPro" id="IPR037026">
    <property type="entry name" value="Vgr_OB-fold_dom_sf"/>
</dbReference>
<gene>
    <name evidence="2" type="primary">vgrG</name>
    <name evidence="2" type="ORF">GM920_03440</name>
</gene>
<evidence type="ECO:0000313" key="3">
    <source>
        <dbReference type="Proteomes" id="UP000636110"/>
    </source>
</evidence>
<evidence type="ECO:0000313" key="2">
    <source>
        <dbReference type="EMBL" id="MBB2147959.1"/>
    </source>
</evidence>
<dbReference type="InterPro" id="IPR006533">
    <property type="entry name" value="T6SS_Vgr_RhsGE"/>
</dbReference>
<dbReference type="InterPro" id="IPR006531">
    <property type="entry name" value="Gp5/Vgr_OB"/>
</dbReference>
<accession>A0ABR6ET10</accession>
<sequence length="599" mass="63916">MAIKSPADVVDLTLSLVIKVSGSIIPDYYPQISVEIHHQVNRISHAELIFADGTVDTRTFPISDSDSFVPGNEIEILAGYGGEDKVSIFSGVIVKQSIEVNNTDAFSLIVSCKHKAIGMTFNRKDVEFTSLSDADILSKIIKNNQLKAEVTSTSVVQETVIQKGATDWDFILSRAEFYGFLVNCLKGNTIEIAAPKLSTEPVLRLAFGDSILSFNAELDAQMQSPALEASAWDIKTLTILKASATEPSLQAQGNISAKKLSGTLSQTKRNIFTGAPMEKAEIETWANASLLKMRLSALKGSVSFQGNGLVMPGKLVLLEGVGARYSGKAFVSSVSHYLEEGVWKTTVGFGLDDTPIAAQENFNVLPAAGQLPAISGLQIATVKNLFEDPQSLHRIQLTLNSSADNQTGTWARVSNFYATANAGSGFLPEIGDEVVVGFLDSNPRYPVVLGSLYSSSKAPVYPAKDNKNFIKSIITKGNLKISFDDEKKVTKLETPAGNAFSLDDENKKIVITDQHGNVITMDSKGISLASDKDITLKASGDISLNAMGKIELTAKKDAAISGMNVSNKAQVGFTAKGGATAEISSSGQTAVKGGIVMIN</sequence>
<feature type="domain" description="Gp5/Type VI secretion system Vgr protein OB-fold" evidence="1">
    <location>
        <begin position="379"/>
        <end position="453"/>
    </location>
</feature>
<dbReference type="Pfam" id="PF04717">
    <property type="entry name" value="Phage_base_V"/>
    <property type="match status" value="1"/>
</dbReference>
<dbReference type="SUPFAM" id="SSF69279">
    <property type="entry name" value="Phage tail proteins"/>
    <property type="match status" value="1"/>
</dbReference>
<evidence type="ECO:0000259" key="1">
    <source>
        <dbReference type="Pfam" id="PF04717"/>
    </source>
</evidence>
<comment type="caution">
    <text evidence="2">The sequence shown here is derived from an EMBL/GenBank/DDBJ whole genome shotgun (WGS) entry which is preliminary data.</text>
</comment>
<dbReference type="SUPFAM" id="SSF69255">
    <property type="entry name" value="gp5 N-terminal domain-like"/>
    <property type="match status" value="1"/>
</dbReference>